<dbReference type="EMBL" id="CM046391">
    <property type="protein sequence ID" value="KAI8559809.1"/>
    <property type="molecule type" value="Genomic_DNA"/>
</dbReference>
<accession>A0ACC0P451</accession>
<evidence type="ECO:0000313" key="2">
    <source>
        <dbReference type="Proteomes" id="UP001062846"/>
    </source>
</evidence>
<protein>
    <submittedName>
        <fullName evidence="1">Uncharacterized protein</fullName>
    </submittedName>
</protein>
<sequence>MCSLAERKTIGMLSLLKEEIVAINLKDEVDPQMVQIGSTLSPKEYCAQSDLVKEFVDGFARFHPKIVEHQVPLLSYAKLESKSSEGSVPCIMFKGNNKDSPVHSIRR</sequence>
<name>A0ACC0P451_RHOML</name>
<reference evidence="1" key="1">
    <citation type="submission" date="2022-02" db="EMBL/GenBank/DDBJ databases">
        <title>Plant Genome Project.</title>
        <authorList>
            <person name="Zhang R.-G."/>
        </authorList>
    </citation>
    <scope>NUCLEOTIDE SEQUENCE</scope>
    <source>
        <strain evidence="1">AT1</strain>
    </source>
</reference>
<proteinExistence type="predicted"/>
<comment type="caution">
    <text evidence="1">The sequence shown here is derived from an EMBL/GenBank/DDBJ whole genome shotgun (WGS) entry which is preliminary data.</text>
</comment>
<dbReference type="Proteomes" id="UP001062846">
    <property type="component" value="Chromosome 4"/>
</dbReference>
<gene>
    <name evidence="1" type="ORF">RHMOL_Rhmol04G0203500</name>
</gene>
<evidence type="ECO:0000313" key="1">
    <source>
        <dbReference type="EMBL" id="KAI8559809.1"/>
    </source>
</evidence>
<keyword evidence="2" id="KW-1185">Reference proteome</keyword>
<organism evidence="1 2">
    <name type="scientific">Rhododendron molle</name>
    <name type="common">Chinese azalea</name>
    <name type="synonym">Azalea mollis</name>
    <dbReference type="NCBI Taxonomy" id="49168"/>
    <lineage>
        <taxon>Eukaryota</taxon>
        <taxon>Viridiplantae</taxon>
        <taxon>Streptophyta</taxon>
        <taxon>Embryophyta</taxon>
        <taxon>Tracheophyta</taxon>
        <taxon>Spermatophyta</taxon>
        <taxon>Magnoliopsida</taxon>
        <taxon>eudicotyledons</taxon>
        <taxon>Gunneridae</taxon>
        <taxon>Pentapetalae</taxon>
        <taxon>asterids</taxon>
        <taxon>Ericales</taxon>
        <taxon>Ericaceae</taxon>
        <taxon>Ericoideae</taxon>
        <taxon>Rhodoreae</taxon>
        <taxon>Rhododendron</taxon>
    </lineage>
</organism>